<evidence type="ECO:0000256" key="5">
    <source>
        <dbReference type="ARBA" id="ARBA00022553"/>
    </source>
</evidence>
<keyword evidence="8 21" id="KW-0732">Signal</keyword>
<evidence type="ECO:0000256" key="21">
    <source>
        <dbReference type="SAM" id="SignalP"/>
    </source>
</evidence>
<feature type="chain" id="PRO_5017955652" description="Eukaryotic translation initiation factor 2 subunit beta" evidence="21">
    <location>
        <begin position="30"/>
        <end position="749"/>
    </location>
</feature>
<keyword evidence="4" id="KW-0396">Initiation factor</keyword>
<dbReference type="PANTHER" id="PTHR48010:SF21">
    <property type="entry name" value="OS07G0681100 PROTEIN"/>
    <property type="match status" value="1"/>
</dbReference>
<comment type="similarity">
    <text evidence="2">Belongs to the eIF-2-beta/eIF-5 family.</text>
</comment>
<keyword evidence="23" id="KW-0808">Transferase</keyword>
<evidence type="ECO:0000256" key="17">
    <source>
        <dbReference type="ARBA" id="ARBA00073542"/>
    </source>
</evidence>
<feature type="region of interest" description="Disordered" evidence="19">
    <location>
        <begin position="479"/>
        <end position="501"/>
    </location>
</feature>
<protein>
    <recommendedName>
        <fullName evidence="17">Eukaryotic translation initiation factor 2 subunit beta</fullName>
    </recommendedName>
</protein>
<dbReference type="InterPro" id="IPR011009">
    <property type="entry name" value="Kinase-like_dom_sf"/>
</dbReference>
<dbReference type="SUPFAM" id="SSF75689">
    <property type="entry name" value="Zinc-binding domain of translation initiation factor 2 beta"/>
    <property type="match status" value="1"/>
</dbReference>
<dbReference type="SMART" id="SM00369">
    <property type="entry name" value="LRR_TYP"/>
    <property type="match status" value="3"/>
</dbReference>
<evidence type="ECO:0000256" key="15">
    <source>
        <dbReference type="ARBA" id="ARBA00054872"/>
    </source>
</evidence>
<keyword evidence="9" id="KW-0677">Repeat</keyword>
<evidence type="ECO:0000256" key="2">
    <source>
        <dbReference type="ARBA" id="ARBA00010397"/>
    </source>
</evidence>
<feature type="compositionally biased region" description="Basic and acidic residues" evidence="19">
    <location>
        <begin position="485"/>
        <end position="495"/>
    </location>
</feature>
<evidence type="ECO:0000313" key="24">
    <source>
        <dbReference type="Proteomes" id="UP000275267"/>
    </source>
</evidence>
<name>A0A3L6QPF8_PANMI</name>
<evidence type="ECO:0000256" key="13">
    <source>
        <dbReference type="ARBA" id="ARBA00022989"/>
    </source>
</evidence>
<dbReference type="Gene3D" id="1.10.510.10">
    <property type="entry name" value="Transferase(Phosphotransferase) domain 1"/>
    <property type="match status" value="1"/>
</dbReference>
<comment type="function">
    <text evidence="15">Component of the eIF2 complex that functions in the early steps of protein synthesis by forming a ternary complex with GTP and initiator tRNA. This complex binds to a 40S ribosomal subunit, followed by mRNA binding to form a 43S pre-initiation complex (43S PIC). Junction of the 60S ribosomal subunit to form the 80S initiation complex is preceded by hydrolysis of the GTP bound to eIF2 and release of an eIF2-GDP binary complex. In order for eIF2 to recycle and catalyze another round of initiation, the GDP bound to eIF2 must exchange with GTP by way of a reaction catalyzed by eIF2B.</text>
</comment>
<evidence type="ECO:0000256" key="20">
    <source>
        <dbReference type="SAM" id="Phobius"/>
    </source>
</evidence>
<dbReference type="Proteomes" id="UP000275267">
    <property type="component" value="Unassembled WGS sequence"/>
</dbReference>
<keyword evidence="6" id="KW-0433">Leucine-rich repeat</keyword>
<evidence type="ECO:0000256" key="8">
    <source>
        <dbReference type="ARBA" id="ARBA00022729"/>
    </source>
</evidence>
<dbReference type="Pfam" id="PF01873">
    <property type="entry name" value="eIF-5_eIF-2B"/>
    <property type="match status" value="1"/>
</dbReference>
<evidence type="ECO:0000256" key="3">
    <source>
        <dbReference type="ARBA" id="ARBA00022475"/>
    </source>
</evidence>
<comment type="subcellular location">
    <subcellularLocation>
        <location evidence="1">Cell membrane</location>
        <topology evidence="1">Single-pass membrane protein</topology>
    </subcellularLocation>
</comment>
<dbReference type="InterPro" id="IPR016190">
    <property type="entry name" value="Transl_init_fac_IF2/IF5_Zn-bd"/>
</dbReference>
<feature type="binding site" evidence="18">
    <location>
        <position position="380"/>
    </location>
    <ligand>
        <name>ATP</name>
        <dbReference type="ChEBI" id="CHEBI:30616"/>
    </ligand>
</feature>
<keyword evidence="7 20" id="KW-0812">Transmembrane</keyword>
<evidence type="ECO:0000256" key="18">
    <source>
        <dbReference type="PROSITE-ProRule" id="PRU10141"/>
    </source>
</evidence>
<dbReference type="InterPro" id="IPR050994">
    <property type="entry name" value="At_inactive_RLKs"/>
</dbReference>
<dbReference type="InterPro" id="IPR016189">
    <property type="entry name" value="Transl_init_fac_IF2/IF5_N"/>
</dbReference>
<evidence type="ECO:0000256" key="6">
    <source>
        <dbReference type="ARBA" id="ARBA00022614"/>
    </source>
</evidence>
<dbReference type="AlphaFoldDB" id="A0A3L6QPF8"/>
<dbReference type="GO" id="GO:0004672">
    <property type="term" value="F:protein kinase activity"/>
    <property type="evidence" value="ECO:0007669"/>
    <property type="project" value="InterPro"/>
</dbReference>
<evidence type="ECO:0000256" key="14">
    <source>
        <dbReference type="ARBA" id="ARBA00023136"/>
    </source>
</evidence>
<dbReference type="OrthoDB" id="10255414at2759"/>
<comment type="subunit">
    <text evidence="16">Eukaryotic translation initiation factor 2 eIF2 is a heterotrimeric complex composed of an alpha, a beta and a gamma subunit.</text>
</comment>
<dbReference type="InterPro" id="IPR032675">
    <property type="entry name" value="LRR_dom_sf"/>
</dbReference>
<sequence length="749" mass="82177">MGYLNLRSSFHILLSIQLLLSLFNPLVVADLASQKQALLDFISAVSHGNKLNWDKNTSSCSWHGVKCSADQSHVFELRVPAAGLIGAIPPNTLGRLDSLQVLSLRSNRLTGSLPPDVASLPSLRSIYLQHNKFSGPLPSSFSPSLSVIDLSYNSFTGEVLASLQKLTQLTALNLQDNSFSGSIPDLKLPSLKLLNLSNNELEGPIPRSLQTFPNGSFSGNPGLCGLPLPECSVPSPTPSPESSSSSQSPPLPHHEKKLGTGVIIAVAVGGFALLMLVVVVLVVCFSKRKGKDESDVESKGKGTVTRSEKPKQEFSSGVQIAEKNKLVFLEGCTYSFDLEDLLRASAEVLGKGSYGTAYKAILEDGTVVVVKRLKDVVAGKREFEQQMELIGRLGKHANLVPLRAYYYSKDEKLIVYDYIDTGSVSAMLHGIRGVTEKTPLDWNSRVKIILGTAYGIAHIHAEAIGALGSRKSLSEVKASASAMADEEHAEKKEEVPELAPFDPTKKKKKKKVFIQDPSDEVDKLAEKTESLAVTEPSELNFIGMKKKKKKQVDLDSSLADLEDGEDAQDDQADEEQGEGIVLGGGPRYPWEGTDRDYKYEELLDRVFNILRENNPDLAGDRRRTVMRPPQVLREGTKKTVFVNFMDLCKTMHRQPEHVMMFLLAEMGTSGSLDGQQRLVIKGRFAPKNFEAILRRYINEYVICNGCKSPDTILSKENRLFFLRCEQCGSSRSVAPIKAGFVAQVGRRKA</sequence>
<keyword evidence="11 18" id="KW-0067">ATP-binding</keyword>
<feature type="signal peptide" evidence="21">
    <location>
        <begin position="1"/>
        <end position="29"/>
    </location>
</feature>
<dbReference type="InterPro" id="IPR002735">
    <property type="entry name" value="Transl_init_fac_IF2/IF5_dom"/>
</dbReference>
<reference evidence="24" key="1">
    <citation type="journal article" date="2019" name="Nat. Commun.">
        <title>The genome of broomcorn millet.</title>
        <authorList>
            <person name="Zou C."/>
            <person name="Miki D."/>
            <person name="Li D."/>
            <person name="Tang Q."/>
            <person name="Xiao L."/>
            <person name="Rajput S."/>
            <person name="Deng P."/>
            <person name="Jia W."/>
            <person name="Huang R."/>
            <person name="Zhang M."/>
            <person name="Sun Y."/>
            <person name="Hu J."/>
            <person name="Fu X."/>
            <person name="Schnable P.S."/>
            <person name="Li F."/>
            <person name="Zhang H."/>
            <person name="Feng B."/>
            <person name="Zhu X."/>
            <person name="Liu R."/>
            <person name="Schnable J.C."/>
            <person name="Zhu J.-K."/>
            <person name="Zhang H."/>
        </authorList>
    </citation>
    <scope>NUCLEOTIDE SEQUENCE [LARGE SCALE GENOMIC DNA]</scope>
</reference>
<keyword evidence="23" id="KW-0675">Receptor</keyword>
<dbReference type="SUPFAM" id="SSF56112">
    <property type="entry name" value="Protein kinase-like (PK-like)"/>
    <property type="match status" value="1"/>
</dbReference>
<dbReference type="Gene3D" id="3.30.30.170">
    <property type="match status" value="1"/>
</dbReference>
<dbReference type="Pfam" id="PF00069">
    <property type="entry name" value="Pkinase"/>
    <property type="match status" value="1"/>
</dbReference>
<dbReference type="FunFam" id="3.30.30.170:FF:000001">
    <property type="entry name" value="Eukaryotic translation initiation factor 2 subunit"/>
    <property type="match status" value="1"/>
</dbReference>
<keyword evidence="14 20" id="KW-0472">Membrane</keyword>
<feature type="region of interest" description="Disordered" evidence="19">
    <location>
        <begin position="228"/>
        <end position="254"/>
    </location>
</feature>
<gene>
    <name evidence="23" type="ORF">C2845_PM04G34120</name>
</gene>
<evidence type="ECO:0000256" key="9">
    <source>
        <dbReference type="ARBA" id="ARBA00022737"/>
    </source>
</evidence>
<dbReference type="GO" id="GO:0005524">
    <property type="term" value="F:ATP binding"/>
    <property type="evidence" value="ECO:0007669"/>
    <property type="project" value="UniProtKB-UniRule"/>
</dbReference>
<keyword evidence="10 18" id="KW-0547">Nucleotide-binding</keyword>
<dbReference type="PROSITE" id="PS50011">
    <property type="entry name" value="PROTEIN_KINASE_DOM"/>
    <property type="match status" value="1"/>
</dbReference>
<keyword evidence="3" id="KW-1003">Cell membrane</keyword>
<evidence type="ECO:0000256" key="16">
    <source>
        <dbReference type="ARBA" id="ARBA00063900"/>
    </source>
</evidence>
<feature type="domain" description="Protein kinase" evidence="22">
    <location>
        <begin position="343"/>
        <end position="645"/>
    </location>
</feature>
<dbReference type="Gene3D" id="3.80.10.10">
    <property type="entry name" value="Ribonuclease Inhibitor"/>
    <property type="match status" value="2"/>
</dbReference>
<keyword evidence="5" id="KW-0597">Phosphoprotein</keyword>
<comment type="caution">
    <text evidence="23">The sequence shown here is derived from an EMBL/GenBank/DDBJ whole genome shotgun (WGS) entry which is preliminary data.</text>
</comment>
<evidence type="ECO:0000256" key="11">
    <source>
        <dbReference type="ARBA" id="ARBA00022840"/>
    </source>
</evidence>
<dbReference type="Pfam" id="PF00560">
    <property type="entry name" value="LRR_1"/>
    <property type="match status" value="2"/>
</dbReference>
<keyword evidence="24" id="KW-1185">Reference proteome</keyword>
<keyword evidence="23" id="KW-0418">Kinase</keyword>
<dbReference type="STRING" id="4540.A0A3L6QPF8"/>
<dbReference type="InterPro" id="IPR013210">
    <property type="entry name" value="LRR_N_plant-typ"/>
</dbReference>
<evidence type="ECO:0000259" key="22">
    <source>
        <dbReference type="PROSITE" id="PS50011"/>
    </source>
</evidence>
<dbReference type="PANTHER" id="PTHR48010">
    <property type="entry name" value="OS05G0588300 PROTEIN"/>
    <property type="match status" value="1"/>
</dbReference>
<dbReference type="Pfam" id="PF08263">
    <property type="entry name" value="LRRNT_2"/>
    <property type="match status" value="1"/>
</dbReference>
<evidence type="ECO:0000256" key="10">
    <source>
        <dbReference type="ARBA" id="ARBA00022741"/>
    </source>
</evidence>
<feature type="compositionally biased region" description="Acidic residues" evidence="19">
    <location>
        <begin position="561"/>
        <end position="577"/>
    </location>
</feature>
<evidence type="ECO:0000313" key="23">
    <source>
        <dbReference type="EMBL" id="RLM85727.1"/>
    </source>
</evidence>
<organism evidence="23 24">
    <name type="scientific">Panicum miliaceum</name>
    <name type="common">Proso millet</name>
    <name type="synonym">Broomcorn millet</name>
    <dbReference type="NCBI Taxonomy" id="4540"/>
    <lineage>
        <taxon>Eukaryota</taxon>
        <taxon>Viridiplantae</taxon>
        <taxon>Streptophyta</taxon>
        <taxon>Embryophyta</taxon>
        <taxon>Tracheophyta</taxon>
        <taxon>Spermatophyta</taxon>
        <taxon>Magnoliopsida</taxon>
        <taxon>Liliopsida</taxon>
        <taxon>Poales</taxon>
        <taxon>Poaceae</taxon>
        <taxon>PACMAD clade</taxon>
        <taxon>Panicoideae</taxon>
        <taxon>Panicodae</taxon>
        <taxon>Paniceae</taxon>
        <taxon>Panicinae</taxon>
        <taxon>Panicum</taxon>
        <taxon>Panicum sect. Panicum</taxon>
    </lineage>
</organism>
<keyword evidence="13 20" id="KW-1133">Transmembrane helix</keyword>
<dbReference type="InterPro" id="IPR001611">
    <property type="entry name" value="Leu-rich_rpt"/>
</dbReference>
<dbReference type="SUPFAM" id="SSF100966">
    <property type="entry name" value="Translation initiation factor 2 beta, aIF2beta, N-terminal domain"/>
    <property type="match status" value="1"/>
</dbReference>
<dbReference type="SUPFAM" id="SSF52058">
    <property type="entry name" value="L domain-like"/>
    <property type="match status" value="1"/>
</dbReference>
<feature type="region of interest" description="Disordered" evidence="19">
    <location>
        <begin position="561"/>
        <end position="587"/>
    </location>
</feature>
<dbReference type="SMART" id="SM00653">
    <property type="entry name" value="eIF2B_5"/>
    <property type="match status" value="1"/>
</dbReference>
<dbReference type="PROSITE" id="PS00107">
    <property type="entry name" value="PROTEIN_KINASE_ATP"/>
    <property type="match status" value="1"/>
</dbReference>
<dbReference type="InterPro" id="IPR003591">
    <property type="entry name" value="Leu-rich_rpt_typical-subtyp"/>
</dbReference>
<dbReference type="EMBL" id="PQIB02000011">
    <property type="protein sequence ID" value="RLM85727.1"/>
    <property type="molecule type" value="Genomic_DNA"/>
</dbReference>
<dbReference type="FunFam" id="3.30.200.20:FF:000307">
    <property type="entry name" value="pollen receptor-like kinase 1"/>
    <property type="match status" value="1"/>
</dbReference>
<evidence type="ECO:0000256" key="4">
    <source>
        <dbReference type="ARBA" id="ARBA00022540"/>
    </source>
</evidence>
<dbReference type="FunFam" id="3.80.10.10:FF:000234">
    <property type="entry name" value="Probable inactive receptor kinase RLK902"/>
    <property type="match status" value="1"/>
</dbReference>
<evidence type="ECO:0000256" key="19">
    <source>
        <dbReference type="SAM" id="MobiDB-lite"/>
    </source>
</evidence>
<dbReference type="GO" id="GO:0003743">
    <property type="term" value="F:translation initiation factor activity"/>
    <property type="evidence" value="ECO:0007669"/>
    <property type="project" value="UniProtKB-KW"/>
</dbReference>
<evidence type="ECO:0000256" key="12">
    <source>
        <dbReference type="ARBA" id="ARBA00022917"/>
    </source>
</evidence>
<proteinExistence type="inferred from homology"/>
<accession>A0A3L6QPF8</accession>
<dbReference type="InterPro" id="IPR017441">
    <property type="entry name" value="Protein_kinase_ATP_BS"/>
</dbReference>
<dbReference type="InterPro" id="IPR000719">
    <property type="entry name" value="Prot_kinase_dom"/>
</dbReference>
<dbReference type="GO" id="GO:0005886">
    <property type="term" value="C:plasma membrane"/>
    <property type="evidence" value="ECO:0007669"/>
    <property type="project" value="UniProtKB-SubCell"/>
</dbReference>
<feature type="transmembrane region" description="Helical" evidence="20">
    <location>
        <begin position="258"/>
        <end position="285"/>
    </location>
</feature>
<evidence type="ECO:0000256" key="7">
    <source>
        <dbReference type="ARBA" id="ARBA00022692"/>
    </source>
</evidence>
<dbReference type="Pfam" id="PF13855">
    <property type="entry name" value="LRR_8"/>
    <property type="match status" value="1"/>
</dbReference>
<evidence type="ECO:0000256" key="1">
    <source>
        <dbReference type="ARBA" id="ARBA00004162"/>
    </source>
</evidence>
<keyword evidence="12" id="KW-0648">Protein biosynthesis</keyword>